<gene>
    <name evidence="1" type="ORF">HMPREF0580_2199</name>
</gene>
<dbReference type="AlphaFoldDB" id="E0QTI4"/>
<dbReference type="Proteomes" id="UP000003045">
    <property type="component" value="Unassembled WGS sequence"/>
</dbReference>
<evidence type="ECO:0000313" key="2">
    <source>
        <dbReference type="Proteomes" id="UP000003045"/>
    </source>
</evidence>
<dbReference type="EMBL" id="AEET01000048">
    <property type="protein sequence ID" value="EFM45028.1"/>
    <property type="molecule type" value="Genomic_DNA"/>
</dbReference>
<protein>
    <submittedName>
        <fullName evidence="1">Uncharacterized protein</fullName>
    </submittedName>
</protein>
<proteinExistence type="predicted"/>
<keyword evidence="2" id="KW-1185">Reference proteome</keyword>
<name>E0QTI4_9ACTO</name>
<accession>E0QTI4</accession>
<organism evidence="1 2">
    <name type="scientific">Mobiluncus mulieris ATCC 35239</name>
    <dbReference type="NCBI Taxonomy" id="871571"/>
    <lineage>
        <taxon>Bacteria</taxon>
        <taxon>Bacillati</taxon>
        <taxon>Actinomycetota</taxon>
        <taxon>Actinomycetes</taxon>
        <taxon>Actinomycetales</taxon>
        <taxon>Actinomycetaceae</taxon>
        <taxon>Mobiluncus</taxon>
    </lineage>
</organism>
<sequence length="50" mass="5658">MACRFLCHTKARKCEKTTDLKTGLPKYYPNDLAGFCKFILAFLGAGYFGF</sequence>
<evidence type="ECO:0000313" key="1">
    <source>
        <dbReference type="EMBL" id="EFM45028.1"/>
    </source>
</evidence>
<dbReference type="HOGENOM" id="CLU_3119925_0_0_11"/>
<reference evidence="1" key="1">
    <citation type="submission" date="2010-08" db="EMBL/GenBank/DDBJ databases">
        <authorList>
            <person name="Muzny D."/>
            <person name="Qin X."/>
            <person name="Deng J."/>
            <person name="Jiang H."/>
            <person name="Liu Y."/>
            <person name="Qu J."/>
            <person name="Song X.-Z."/>
            <person name="Zhang L."/>
            <person name="Thornton R."/>
            <person name="Coyle M."/>
            <person name="Francisco L."/>
            <person name="Jackson L."/>
            <person name="Javaid M."/>
            <person name="Korchina V."/>
            <person name="Kovar C."/>
            <person name="Mata R."/>
            <person name="Mathew T."/>
            <person name="Ngo R."/>
            <person name="Nguyen L."/>
            <person name="Nguyen N."/>
            <person name="Okwuonu G."/>
            <person name="Ongeri F."/>
            <person name="Pham C."/>
            <person name="Simmons D."/>
            <person name="Wilczek-Boney K."/>
            <person name="Hale W."/>
            <person name="Jakkamsetti A."/>
            <person name="Pham P."/>
            <person name="Ruth R."/>
            <person name="San Lucas F."/>
            <person name="Warren J."/>
            <person name="Zhang J."/>
            <person name="Zhao Z."/>
            <person name="Zhou C."/>
            <person name="Zhu D."/>
            <person name="Lee S."/>
            <person name="Bess C."/>
            <person name="Blankenburg K."/>
            <person name="Forbes L."/>
            <person name="Fu Q."/>
            <person name="Gubbala S."/>
            <person name="Hirani K."/>
            <person name="Jayaseelan J.C."/>
            <person name="Lara F."/>
            <person name="Munidasa M."/>
            <person name="Palculict T."/>
            <person name="Patil S."/>
            <person name="Pu L.-L."/>
            <person name="Saada N."/>
            <person name="Tang L."/>
            <person name="Weissenberger G."/>
            <person name="Zhu Y."/>
            <person name="Hemphill L."/>
            <person name="Shang Y."/>
            <person name="Youmans B."/>
            <person name="Ayvaz T."/>
            <person name="Ross M."/>
            <person name="Santibanez J."/>
            <person name="Aqrawi P."/>
            <person name="Gross S."/>
            <person name="Joshi V."/>
            <person name="Fowler G."/>
            <person name="Nazareth L."/>
            <person name="Reid J."/>
            <person name="Worley K."/>
            <person name="Petrosino J."/>
            <person name="Highlander S."/>
            <person name="Gibbs R."/>
        </authorList>
    </citation>
    <scope>NUCLEOTIDE SEQUENCE [LARGE SCALE GENOMIC DNA]</scope>
    <source>
        <strain evidence="1">ATCC 35239</strain>
    </source>
</reference>
<comment type="caution">
    <text evidence="1">The sequence shown here is derived from an EMBL/GenBank/DDBJ whole genome shotgun (WGS) entry which is preliminary data.</text>
</comment>